<keyword evidence="3" id="KW-1185">Reference proteome</keyword>
<evidence type="ECO:0000313" key="3">
    <source>
        <dbReference type="Proteomes" id="UP000602745"/>
    </source>
</evidence>
<dbReference type="AlphaFoldDB" id="A0A8J2YLQ4"/>
<evidence type="ECO:0000256" key="1">
    <source>
        <dbReference type="SAM" id="Phobius"/>
    </source>
</evidence>
<keyword evidence="1" id="KW-0812">Transmembrane</keyword>
<sequence length="68" mass="7314">MTQMTYVLIGGFVWLALTGLIVALLRAGSQADDEMLGDLQYTDDMEKHVDAAEADAEAVSPRSKIAAE</sequence>
<protein>
    <submittedName>
        <fullName evidence="2">Uncharacterized protein</fullName>
    </submittedName>
</protein>
<keyword evidence="1" id="KW-1133">Transmembrane helix</keyword>
<organism evidence="2 3">
    <name type="scientific">Agaricicola taiwanensis</name>
    <dbReference type="NCBI Taxonomy" id="591372"/>
    <lineage>
        <taxon>Bacteria</taxon>
        <taxon>Pseudomonadati</taxon>
        <taxon>Pseudomonadota</taxon>
        <taxon>Alphaproteobacteria</taxon>
        <taxon>Rhodobacterales</taxon>
        <taxon>Paracoccaceae</taxon>
        <taxon>Agaricicola</taxon>
    </lineage>
</organism>
<reference evidence="2" key="2">
    <citation type="submission" date="2020-09" db="EMBL/GenBank/DDBJ databases">
        <authorList>
            <person name="Sun Q."/>
            <person name="Sedlacek I."/>
        </authorList>
    </citation>
    <scope>NUCLEOTIDE SEQUENCE</scope>
    <source>
        <strain evidence="2">CCM 7684</strain>
    </source>
</reference>
<dbReference type="RefSeq" id="WP_188410796.1">
    <property type="nucleotide sequence ID" value="NZ_BMCP01000005.1"/>
</dbReference>
<name>A0A8J2YLQ4_9RHOB</name>
<gene>
    <name evidence="2" type="ORF">GCM10007276_31640</name>
</gene>
<keyword evidence="1" id="KW-0472">Membrane</keyword>
<accession>A0A8J2YLQ4</accession>
<feature type="transmembrane region" description="Helical" evidence="1">
    <location>
        <begin position="6"/>
        <end position="25"/>
    </location>
</feature>
<evidence type="ECO:0000313" key="2">
    <source>
        <dbReference type="EMBL" id="GGE52312.1"/>
    </source>
</evidence>
<proteinExistence type="predicted"/>
<dbReference type="Proteomes" id="UP000602745">
    <property type="component" value="Unassembled WGS sequence"/>
</dbReference>
<dbReference type="EMBL" id="BMCP01000005">
    <property type="protein sequence ID" value="GGE52312.1"/>
    <property type="molecule type" value="Genomic_DNA"/>
</dbReference>
<reference evidence="2" key="1">
    <citation type="journal article" date="2014" name="Int. J. Syst. Evol. Microbiol.">
        <title>Complete genome sequence of Corynebacterium casei LMG S-19264T (=DSM 44701T), isolated from a smear-ripened cheese.</title>
        <authorList>
            <consortium name="US DOE Joint Genome Institute (JGI-PGF)"/>
            <person name="Walter F."/>
            <person name="Albersmeier A."/>
            <person name="Kalinowski J."/>
            <person name="Ruckert C."/>
        </authorList>
    </citation>
    <scope>NUCLEOTIDE SEQUENCE</scope>
    <source>
        <strain evidence="2">CCM 7684</strain>
    </source>
</reference>
<comment type="caution">
    <text evidence="2">The sequence shown here is derived from an EMBL/GenBank/DDBJ whole genome shotgun (WGS) entry which is preliminary data.</text>
</comment>